<protein>
    <submittedName>
        <fullName evidence="3">Fimbrial protein</fullName>
    </submittedName>
</protein>
<accession>A0ABW7PYY6</accession>
<dbReference type="InterPro" id="IPR000259">
    <property type="entry name" value="Adhesion_dom_fimbrial"/>
</dbReference>
<dbReference type="InterPro" id="IPR011228">
    <property type="entry name" value="UCP029766"/>
</dbReference>
<dbReference type="EMBL" id="JBGFSN010000005">
    <property type="protein sequence ID" value="MFH8135511.1"/>
    <property type="molecule type" value="Genomic_DNA"/>
</dbReference>
<evidence type="ECO:0000313" key="3">
    <source>
        <dbReference type="EMBL" id="MFH8135511.1"/>
    </source>
</evidence>
<dbReference type="PIRSF" id="PIRSF029766">
    <property type="entry name" value="UCP029766"/>
    <property type="match status" value="1"/>
</dbReference>
<reference evidence="3 4" key="1">
    <citation type="submission" date="2024-08" db="EMBL/GenBank/DDBJ databases">
        <title>Pantoea ronii - a newly identified human opportunistic pathogen.</title>
        <authorList>
            <person name="Keidar-Friedman D."/>
            <person name="Sorek N."/>
            <person name="Leshin-Carmel D."/>
            <person name="Tsur A."/>
            <person name="Amsalem M."/>
            <person name="Tolkach D."/>
            <person name="Brosh-Nissimov T."/>
        </authorList>
    </citation>
    <scope>NUCLEOTIDE SEQUENCE [LARGE SCALE GENOMIC DNA]</scope>
    <source>
        <strain evidence="3 4">AA23256</strain>
    </source>
</reference>
<dbReference type="RefSeq" id="WP_397216378.1">
    <property type="nucleotide sequence ID" value="NZ_JBGFSN010000005.1"/>
</dbReference>
<feature type="chain" id="PRO_5047188681" evidence="1">
    <location>
        <begin position="24"/>
        <end position="449"/>
    </location>
</feature>
<keyword evidence="4" id="KW-1185">Reference proteome</keyword>
<name>A0ABW7PYY6_9GAMM</name>
<evidence type="ECO:0000256" key="1">
    <source>
        <dbReference type="SAM" id="SignalP"/>
    </source>
</evidence>
<dbReference type="Proteomes" id="UP001611251">
    <property type="component" value="Unassembled WGS sequence"/>
</dbReference>
<gene>
    <name evidence="3" type="ORF">ABU178_15200</name>
</gene>
<dbReference type="Pfam" id="PF00419">
    <property type="entry name" value="Fimbrial"/>
    <property type="match status" value="1"/>
</dbReference>
<evidence type="ECO:0000259" key="2">
    <source>
        <dbReference type="Pfam" id="PF00419"/>
    </source>
</evidence>
<dbReference type="Gene3D" id="2.60.40.1090">
    <property type="entry name" value="Fimbrial-type adhesion domain"/>
    <property type="match status" value="1"/>
</dbReference>
<dbReference type="InterPro" id="IPR036937">
    <property type="entry name" value="Adhesion_dom_fimbrial_sf"/>
</dbReference>
<evidence type="ECO:0000313" key="4">
    <source>
        <dbReference type="Proteomes" id="UP001611251"/>
    </source>
</evidence>
<proteinExistence type="predicted"/>
<comment type="caution">
    <text evidence="3">The sequence shown here is derived from an EMBL/GenBank/DDBJ whole genome shotgun (WGS) entry which is preliminary data.</text>
</comment>
<feature type="signal peptide" evidence="1">
    <location>
        <begin position="1"/>
        <end position="23"/>
    </location>
</feature>
<keyword evidence="1" id="KW-0732">Signal</keyword>
<organism evidence="3 4">
    <name type="scientific">Pantoea osteomyelitidis</name>
    <dbReference type="NCBI Taxonomy" id="3230026"/>
    <lineage>
        <taxon>Bacteria</taxon>
        <taxon>Pseudomonadati</taxon>
        <taxon>Pseudomonadota</taxon>
        <taxon>Gammaproteobacteria</taxon>
        <taxon>Enterobacterales</taxon>
        <taxon>Erwiniaceae</taxon>
        <taxon>Pantoea</taxon>
    </lineage>
</organism>
<feature type="domain" description="Fimbrial-type adhesion" evidence="2">
    <location>
        <begin position="271"/>
        <end position="448"/>
    </location>
</feature>
<sequence length="449" mass="48885">MKKWKHNVISVLFCFFWLPGCWATCYKITAVNNTPSSASYTEPGKGEVVPWGGALDTAGSAGSIAGNVNLPDDSALGGNETFVPDGTILASGTVRFLEMGSIAYTPETILFRCTADENGKLYEYYSTNGDYAYGGNIEVGKNTGQSESYQTYVTQVASRITNLATGEYYSRYWKSRPLRNLDRDSYGWILIKAKNFSDAKIELFKNSNAKGVIPSGNYSYHQPLAYIAFKGGGLSSKLYDGADHASNFDGWYSYWPGAVNLYNRVSFTTILTCKLTQTTPSVIFPLISVQQLMQGQKITQPIDISFICQSTQSSGNYTGFQSGTFPGQTAIGFVVNSENAAAAREEGLESDPGIISHLLSDGYKKDPEAPTGVGVSISDGKQSARIDLLDDINAIEGWNPVLFNASVTGGVNGTRRYKARYYATLERLPGKQVTSGYFHATLQVVIKVM</sequence>